<proteinExistence type="predicted"/>
<reference evidence="1 2" key="1">
    <citation type="journal article" date="2021" name="Arch. Microbiol.">
        <title>Myceligenerans indicum sp. nov., an actinobacterium isolated from mangrove sediment of Sundarbans, India.</title>
        <authorList>
            <person name="Asha K."/>
            <person name="Bhadury P."/>
        </authorList>
    </citation>
    <scope>NUCLEOTIDE SEQUENCE [LARGE SCALE GENOMIC DNA]</scope>
    <source>
        <strain evidence="1 2">I2</strain>
    </source>
</reference>
<protein>
    <submittedName>
        <fullName evidence="1">Uncharacterized protein</fullName>
    </submittedName>
</protein>
<name>A0ABS1LRV0_9MICO</name>
<gene>
    <name evidence="1" type="ORF">HGK34_22225</name>
</gene>
<dbReference type="Proteomes" id="UP000675409">
    <property type="component" value="Unassembled WGS sequence"/>
</dbReference>
<comment type="caution">
    <text evidence="1">The sequence shown here is derived from an EMBL/GenBank/DDBJ whole genome shotgun (WGS) entry which is preliminary data.</text>
</comment>
<organism evidence="1 2">
    <name type="scientific">Myceligenerans indicum</name>
    <dbReference type="NCBI Taxonomy" id="2593663"/>
    <lineage>
        <taxon>Bacteria</taxon>
        <taxon>Bacillati</taxon>
        <taxon>Actinomycetota</taxon>
        <taxon>Actinomycetes</taxon>
        <taxon>Micrococcales</taxon>
        <taxon>Promicromonosporaceae</taxon>
        <taxon>Myceligenerans</taxon>
    </lineage>
</organism>
<dbReference type="EMBL" id="JABBYC010000129">
    <property type="protein sequence ID" value="MBL0888950.1"/>
    <property type="molecule type" value="Genomic_DNA"/>
</dbReference>
<sequence>MAAFDAHMAGFGASMVGFSAGMTNFNASMASFNQALSQMPQFGIDKPAWAYPDPYVNTQAIPVGVAASGITTMCGSTSAACQAAIGTTGESCAVPGTSIAGACGPAANSCQQGRR</sequence>
<accession>A0ABS1LRV0</accession>
<keyword evidence="2" id="KW-1185">Reference proteome</keyword>
<evidence type="ECO:0000313" key="2">
    <source>
        <dbReference type="Proteomes" id="UP000675409"/>
    </source>
</evidence>
<evidence type="ECO:0000313" key="1">
    <source>
        <dbReference type="EMBL" id="MBL0888950.1"/>
    </source>
</evidence>